<sequence>MDKLTQFVTRSFENESDQVSAEQCSTVNFDKTVAKMSDEEFNKNQEIEKGIDAELPLPKKRKVTPVAKNWLISDISSDDKEDEVVVNCSSQNISTSSANFPFKENKESRRNSLTENEATNLTIIDNSERSGVWFLNDDIKNLKSNQTSFSSSPIDLEESKSSPENFRIERVEDQQESSSRPPVLENPSSKRLCKFST</sequence>
<dbReference type="Proteomes" id="UP000192223">
    <property type="component" value="Unplaced"/>
</dbReference>
<proteinExistence type="predicted"/>
<dbReference type="KEGG" id="apln:112905621"/>
<keyword evidence="2" id="KW-1185">Reference proteome</keyword>
<reference evidence="3" key="1">
    <citation type="submission" date="2025-08" db="UniProtKB">
        <authorList>
            <consortium name="RefSeq"/>
        </authorList>
    </citation>
    <scope>IDENTIFICATION</scope>
    <source>
        <tissue evidence="3">Entire body</tissue>
    </source>
</reference>
<name>A0A7F5RDX2_AGRPL</name>
<accession>A0A7F5RDX2</accession>
<evidence type="ECO:0000256" key="1">
    <source>
        <dbReference type="SAM" id="MobiDB-lite"/>
    </source>
</evidence>
<dbReference type="RefSeq" id="XP_025834179.1">
    <property type="nucleotide sequence ID" value="XM_025978394.1"/>
</dbReference>
<gene>
    <name evidence="3" type="primary">LOC112905621</name>
</gene>
<organism evidence="2 3">
    <name type="scientific">Agrilus planipennis</name>
    <name type="common">Emerald ash borer</name>
    <name type="synonym">Agrilus marcopoli</name>
    <dbReference type="NCBI Taxonomy" id="224129"/>
    <lineage>
        <taxon>Eukaryota</taxon>
        <taxon>Metazoa</taxon>
        <taxon>Ecdysozoa</taxon>
        <taxon>Arthropoda</taxon>
        <taxon>Hexapoda</taxon>
        <taxon>Insecta</taxon>
        <taxon>Pterygota</taxon>
        <taxon>Neoptera</taxon>
        <taxon>Endopterygota</taxon>
        <taxon>Coleoptera</taxon>
        <taxon>Polyphaga</taxon>
        <taxon>Elateriformia</taxon>
        <taxon>Buprestoidea</taxon>
        <taxon>Buprestidae</taxon>
        <taxon>Agrilinae</taxon>
        <taxon>Agrilus</taxon>
    </lineage>
</organism>
<feature type="region of interest" description="Disordered" evidence="1">
    <location>
        <begin position="169"/>
        <end position="197"/>
    </location>
</feature>
<dbReference type="InParanoid" id="A0A7F5RDX2"/>
<dbReference type="OrthoDB" id="6159439at2759"/>
<dbReference type="AlphaFoldDB" id="A0A7F5RDX2"/>
<protein>
    <submittedName>
        <fullName evidence="3">Uncharacterized protein LOC112905621</fullName>
    </submittedName>
</protein>
<evidence type="ECO:0000313" key="2">
    <source>
        <dbReference type="Proteomes" id="UP000192223"/>
    </source>
</evidence>
<evidence type="ECO:0000313" key="3">
    <source>
        <dbReference type="RefSeq" id="XP_025834179.1"/>
    </source>
</evidence>
<dbReference type="GeneID" id="112905621"/>